<dbReference type="Proteomes" id="UP000679725">
    <property type="component" value="Unassembled WGS sequence"/>
</dbReference>
<proteinExistence type="predicted"/>
<accession>A0ABN7RD77</accession>
<evidence type="ECO:0000313" key="2">
    <source>
        <dbReference type="Proteomes" id="UP000679725"/>
    </source>
</evidence>
<dbReference type="EMBL" id="CAJRAU010000008">
    <property type="protein sequence ID" value="CAG5073281.1"/>
    <property type="molecule type" value="Genomic_DNA"/>
</dbReference>
<comment type="caution">
    <text evidence="1">The sequence shown here is derived from an EMBL/GenBank/DDBJ whole genome shotgun (WGS) entry which is preliminary data.</text>
</comment>
<protein>
    <submittedName>
        <fullName evidence="1">Uncharacterized protein</fullName>
    </submittedName>
</protein>
<sequence>MNTLKTSLSDEALVKQNEIIRDFFATDHVSEMVESMHYMVESFLFSTDLENVTPEMRVHIVNQLRVATMLMKLGR</sequence>
<name>A0ABN7RD77_9BACT</name>
<organism evidence="1 2">
    <name type="scientific">Dyadobacter linearis</name>
    <dbReference type="NCBI Taxonomy" id="2823330"/>
    <lineage>
        <taxon>Bacteria</taxon>
        <taxon>Pseudomonadati</taxon>
        <taxon>Bacteroidota</taxon>
        <taxon>Cytophagia</taxon>
        <taxon>Cytophagales</taxon>
        <taxon>Spirosomataceae</taxon>
        <taxon>Dyadobacter</taxon>
    </lineage>
</organism>
<evidence type="ECO:0000313" key="1">
    <source>
        <dbReference type="EMBL" id="CAG5073281.1"/>
    </source>
</evidence>
<gene>
    <name evidence="1" type="ORF">DYBT9623_04760</name>
</gene>
<reference evidence="1 2" key="1">
    <citation type="submission" date="2021-04" db="EMBL/GenBank/DDBJ databases">
        <authorList>
            <person name="Rodrigo-Torres L."/>
            <person name="Arahal R. D."/>
            <person name="Lucena T."/>
        </authorList>
    </citation>
    <scope>NUCLEOTIDE SEQUENCE [LARGE SCALE GENOMIC DNA]</scope>
    <source>
        <strain evidence="1 2">CECT 9623</strain>
    </source>
</reference>
<keyword evidence="2" id="KW-1185">Reference proteome</keyword>
<dbReference type="RefSeq" id="WP_215236023.1">
    <property type="nucleotide sequence ID" value="NZ_CAJRAU010000008.1"/>
</dbReference>